<proteinExistence type="inferred from homology"/>
<dbReference type="GO" id="GO:0005829">
    <property type="term" value="C:cytosol"/>
    <property type="evidence" value="ECO:0007669"/>
    <property type="project" value="TreeGrafter"/>
</dbReference>
<feature type="short sequence motif" description="'KMSKS' region" evidence="8">
    <location>
        <begin position="206"/>
        <end position="210"/>
    </location>
</feature>
<feature type="binding site" evidence="8">
    <location>
        <position position="197"/>
    </location>
    <ligand>
        <name>ATP</name>
        <dbReference type="ChEBI" id="CHEBI:30616"/>
    </ligand>
</feature>
<keyword evidence="3 8" id="KW-0547">Nucleotide-binding</keyword>
<dbReference type="GO" id="GO:0004830">
    <property type="term" value="F:tryptophan-tRNA ligase activity"/>
    <property type="evidence" value="ECO:0007669"/>
    <property type="project" value="UniProtKB-UniRule"/>
</dbReference>
<keyword evidence="4 8" id="KW-0067">ATP-binding</keyword>
<evidence type="ECO:0000256" key="2">
    <source>
        <dbReference type="ARBA" id="ARBA00022598"/>
    </source>
</evidence>
<sequence>MKGVLYLESNTEKKKVIFSGIQPSGQLTLGNYLGAIKNWVSLQDEFDCYFCVVDLHAITVKQEPKDLRQRTLEVLAIYIAAGIVPEKNTLFIQSHVPAHIECAWLLTCNTYMGELSRMTQYKDKSQKYGDSIGAGLFTYPVIMAADILLYNTDLVPVGQDQKQHLEISRDIANRFNNTYSPTFKIPDPYIPKVGAKIMSLQDPSKKMSKSDDNPNSYILIMDPPEVIRKKVSRAVTDSLGIINYSDEQPGVKNLLDLLIAIKGSTPEELVEYYKDKGYADLKKDVADAIVGELEPIQNKVEEILKDKKALEDIYKLGAEKANYVSMKTLRKMQKKIGFIPR</sequence>
<dbReference type="PROSITE" id="PS00178">
    <property type="entry name" value="AA_TRNA_LIGASE_I"/>
    <property type="match status" value="1"/>
</dbReference>
<dbReference type="Gene3D" id="1.10.240.10">
    <property type="entry name" value="Tyrosyl-Transfer RNA Synthetase"/>
    <property type="match status" value="1"/>
</dbReference>
<feature type="short sequence motif" description="'HIGH' region" evidence="8">
    <location>
        <begin position="23"/>
        <end position="31"/>
    </location>
</feature>
<comment type="caution">
    <text evidence="10">The sequence shown here is derived from an EMBL/GenBank/DDBJ whole genome shotgun (WGS) entry which is preliminary data.</text>
</comment>
<evidence type="ECO:0000313" key="10">
    <source>
        <dbReference type="EMBL" id="MDZ5000201.1"/>
    </source>
</evidence>
<dbReference type="HAMAP" id="MF_00140_B">
    <property type="entry name" value="Trp_tRNA_synth_B"/>
    <property type="match status" value="1"/>
</dbReference>
<dbReference type="EMBL" id="WNVC01000114">
    <property type="protein sequence ID" value="MDZ5000201.1"/>
    <property type="molecule type" value="Genomic_DNA"/>
</dbReference>
<feature type="binding site" evidence="8">
    <location>
        <position position="146"/>
    </location>
    <ligand>
        <name>L-tryptophan</name>
        <dbReference type="ChEBI" id="CHEBI:57912"/>
    </ligand>
</feature>
<dbReference type="InterPro" id="IPR002306">
    <property type="entry name" value="Trp-tRNA-ligase"/>
</dbReference>
<feature type="binding site" evidence="8">
    <location>
        <begin position="206"/>
        <end position="210"/>
    </location>
    <ligand>
        <name>ATP</name>
        <dbReference type="ChEBI" id="CHEBI:30616"/>
    </ligand>
</feature>
<dbReference type="Proteomes" id="UP001291306">
    <property type="component" value="Unassembled WGS sequence"/>
</dbReference>
<evidence type="ECO:0000256" key="6">
    <source>
        <dbReference type="ARBA" id="ARBA00023146"/>
    </source>
</evidence>
<reference evidence="10" key="1">
    <citation type="submission" date="2019-11" db="EMBL/GenBank/DDBJ databases">
        <title>Characterization of Clostridium perfringens isolates from swine manure treated agricultural soils.</title>
        <authorList>
            <person name="Wushke S.T."/>
        </authorList>
    </citation>
    <scope>NUCLEOTIDE SEQUENCE</scope>
    <source>
        <strain evidence="10">X26</strain>
    </source>
</reference>
<accession>A0AAW9IHP9</accession>
<dbReference type="EC" id="6.1.1.2" evidence="8"/>
<dbReference type="GO" id="GO:0005524">
    <property type="term" value="F:ATP binding"/>
    <property type="evidence" value="ECO:0007669"/>
    <property type="project" value="UniProtKB-UniRule"/>
</dbReference>
<dbReference type="NCBIfam" id="TIGR00233">
    <property type="entry name" value="trpS"/>
    <property type="match status" value="1"/>
</dbReference>
<dbReference type="Gene3D" id="3.40.50.620">
    <property type="entry name" value="HUPs"/>
    <property type="match status" value="1"/>
</dbReference>
<dbReference type="InterPro" id="IPR001412">
    <property type="entry name" value="aa-tRNA-synth_I_CS"/>
</dbReference>
<comment type="subcellular location">
    <subcellularLocation>
        <location evidence="8">Cytoplasm</location>
    </subcellularLocation>
</comment>
<comment type="catalytic activity">
    <reaction evidence="7 8">
        <text>tRNA(Trp) + L-tryptophan + ATP = L-tryptophyl-tRNA(Trp) + AMP + diphosphate + H(+)</text>
        <dbReference type="Rhea" id="RHEA:24080"/>
        <dbReference type="Rhea" id="RHEA-COMP:9671"/>
        <dbReference type="Rhea" id="RHEA-COMP:9705"/>
        <dbReference type="ChEBI" id="CHEBI:15378"/>
        <dbReference type="ChEBI" id="CHEBI:30616"/>
        <dbReference type="ChEBI" id="CHEBI:33019"/>
        <dbReference type="ChEBI" id="CHEBI:57912"/>
        <dbReference type="ChEBI" id="CHEBI:78442"/>
        <dbReference type="ChEBI" id="CHEBI:78535"/>
        <dbReference type="ChEBI" id="CHEBI:456215"/>
        <dbReference type="EC" id="6.1.1.2"/>
    </reaction>
</comment>
<keyword evidence="8" id="KW-0963">Cytoplasm</keyword>
<feature type="binding site" evidence="8">
    <location>
        <begin position="22"/>
        <end position="24"/>
    </location>
    <ligand>
        <name>ATP</name>
        <dbReference type="ChEBI" id="CHEBI:30616"/>
    </ligand>
</feature>
<dbReference type="PANTHER" id="PTHR43766:SF1">
    <property type="entry name" value="TRYPTOPHAN--TRNA LIGASE, MITOCHONDRIAL"/>
    <property type="match status" value="1"/>
</dbReference>
<dbReference type="AlphaFoldDB" id="A0AAW9IHP9"/>
<evidence type="ECO:0000256" key="8">
    <source>
        <dbReference type="HAMAP-Rule" id="MF_00140"/>
    </source>
</evidence>
<protein>
    <recommendedName>
        <fullName evidence="8">Tryptophan--tRNA ligase</fullName>
        <ecNumber evidence="8">6.1.1.2</ecNumber>
    </recommendedName>
    <alternativeName>
        <fullName evidence="8">Tryptophanyl-tRNA synthetase</fullName>
        <shortName evidence="8">TrpRS</shortName>
    </alternativeName>
</protein>
<comment type="similarity">
    <text evidence="1 8 9">Belongs to the class-I aminoacyl-tRNA synthetase family.</text>
</comment>
<evidence type="ECO:0000256" key="9">
    <source>
        <dbReference type="RuleBase" id="RU363036"/>
    </source>
</evidence>
<name>A0AAW9IHP9_CLOPF</name>
<keyword evidence="5 8" id="KW-0648">Protein biosynthesis</keyword>
<dbReference type="GO" id="GO:0006436">
    <property type="term" value="P:tryptophanyl-tRNA aminoacylation"/>
    <property type="evidence" value="ECO:0007669"/>
    <property type="project" value="UniProtKB-UniRule"/>
</dbReference>
<dbReference type="InterPro" id="IPR002305">
    <property type="entry name" value="aa-tRNA-synth_Ic"/>
</dbReference>
<dbReference type="FunFam" id="1.10.240.10:FF:000002">
    <property type="entry name" value="Tryptophan--tRNA ligase"/>
    <property type="match status" value="1"/>
</dbReference>
<evidence type="ECO:0000256" key="7">
    <source>
        <dbReference type="ARBA" id="ARBA00049929"/>
    </source>
</evidence>
<evidence type="ECO:0000256" key="5">
    <source>
        <dbReference type="ARBA" id="ARBA00022917"/>
    </source>
</evidence>
<dbReference type="CDD" id="cd00806">
    <property type="entry name" value="TrpRS_core"/>
    <property type="match status" value="1"/>
</dbReference>
<feature type="binding site" evidence="8">
    <location>
        <begin position="30"/>
        <end position="31"/>
    </location>
    <ligand>
        <name>ATP</name>
        <dbReference type="ChEBI" id="CHEBI:30616"/>
    </ligand>
</feature>
<evidence type="ECO:0000256" key="1">
    <source>
        <dbReference type="ARBA" id="ARBA00005594"/>
    </source>
</evidence>
<comment type="function">
    <text evidence="8">Catalyzes the attachment of tryptophan to tRNA(Trp).</text>
</comment>
<dbReference type="RefSeq" id="WP_322458514.1">
    <property type="nucleotide sequence ID" value="NZ_WNVC01000114.1"/>
</dbReference>
<comment type="subunit">
    <text evidence="8">Homodimer.</text>
</comment>
<dbReference type="PANTHER" id="PTHR43766">
    <property type="entry name" value="TRYPTOPHAN--TRNA LIGASE, MITOCHONDRIAL"/>
    <property type="match status" value="1"/>
</dbReference>
<keyword evidence="6 8" id="KW-0030">Aminoacyl-tRNA synthetase</keyword>
<dbReference type="InterPro" id="IPR014729">
    <property type="entry name" value="Rossmann-like_a/b/a_fold"/>
</dbReference>
<gene>
    <name evidence="8 10" type="primary">trpS</name>
    <name evidence="10" type="ORF">GNF79_14165</name>
</gene>
<evidence type="ECO:0000256" key="4">
    <source>
        <dbReference type="ARBA" id="ARBA00022840"/>
    </source>
</evidence>
<organism evidence="10 11">
    <name type="scientific">Clostridium perfringens</name>
    <dbReference type="NCBI Taxonomy" id="1502"/>
    <lineage>
        <taxon>Bacteria</taxon>
        <taxon>Bacillati</taxon>
        <taxon>Bacillota</taxon>
        <taxon>Clostridia</taxon>
        <taxon>Eubacteriales</taxon>
        <taxon>Clostridiaceae</taxon>
        <taxon>Clostridium</taxon>
    </lineage>
</organism>
<dbReference type="InterPro" id="IPR024109">
    <property type="entry name" value="Trp-tRNA-ligase_bac-type"/>
</dbReference>
<keyword evidence="2 8" id="KW-0436">Ligase</keyword>
<dbReference type="InterPro" id="IPR050203">
    <property type="entry name" value="Trp-tRNA_synthetase"/>
</dbReference>
<evidence type="ECO:0000256" key="3">
    <source>
        <dbReference type="ARBA" id="ARBA00022741"/>
    </source>
</evidence>
<evidence type="ECO:0000313" key="11">
    <source>
        <dbReference type="Proteomes" id="UP001291306"/>
    </source>
</evidence>
<dbReference type="Pfam" id="PF00579">
    <property type="entry name" value="tRNA-synt_1b"/>
    <property type="match status" value="1"/>
</dbReference>
<feature type="binding site" evidence="8">
    <location>
        <begin position="158"/>
        <end position="160"/>
    </location>
    <ligand>
        <name>ATP</name>
        <dbReference type="ChEBI" id="CHEBI:30616"/>
    </ligand>
</feature>
<dbReference type="PRINTS" id="PR01039">
    <property type="entry name" value="TRNASYNTHTRP"/>
</dbReference>
<dbReference type="SUPFAM" id="SSF52374">
    <property type="entry name" value="Nucleotidylyl transferase"/>
    <property type="match status" value="1"/>
</dbReference>